<organism evidence="7 8">
    <name type="scientific">Trichoderma citrinoviride</name>
    <dbReference type="NCBI Taxonomy" id="58853"/>
    <lineage>
        <taxon>Eukaryota</taxon>
        <taxon>Fungi</taxon>
        <taxon>Dikarya</taxon>
        <taxon>Ascomycota</taxon>
        <taxon>Pezizomycotina</taxon>
        <taxon>Sordariomycetes</taxon>
        <taxon>Hypocreomycetidae</taxon>
        <taxon>Hypocreales</taxon>
        <taxon>Hypocreaceae</taxon>
        <taxon>Trichoderma</taxon>
    </lineage>
</organism>
<feature type="transmembrane region" description="Helical" evidence="6">
    <location>
        <begin position="240"/>
        <end position="263"/>
    </location>
</feature>
<accession>A0A2T4BFS4</accession>
<evidence type="ECO:0000256" key="6">
    <source>
        <dbReference type="SAM" id="Phobius"/>
    </source>
</evidence>
<evidence type="ECO:0000256" key="1">
    <source>
        <dbReference type="ARBA" id="ARBA00011408"/>
    </source>
</evidence>
<keyword evidence="8" id="KW-1185">Reference proteome</keyword>
<evidence type="ECO:0000256" key="2">
    <source>
        <dbReference type="ARBA" id="ARBA00018424"/>
    </source>
</evidence>
<evidence type="ECO:0000256" key="5">
    <source>
        <dbReference type="SAM" id="MobiDB-lite"/>
    </source>
</evidence>
<dbReference type="PANTHER" id="PTHR31859:SF1">
    <property type="entry name" value="TETRATRICOPEPTIDE REPEAT PROTEIN 39C"/>
    <property type="match status" value="1"/>
</dbReference>
<evidence type="ECO:0000313" key="7">
    <source>
        <dbReference type="EMBL" id="PTB68108.1"/>
    </source>
</evidence>
<evidence type="ECO:0000256" key="3">
    <source>
        <dbReference type="ARBA" id="ARBA00019539"/>
    </source>
</evidence>
<dbReference type="GO" id="GO:0005829">
    <property type="term" value="C:cytosol"/>
    <property type="evidence" value="ECO:0007669"/>
    <property type="project" value="TreeGrafter"/>
</dbReference>
<dbReference type="Proteomes" id="UP000241546">
    <property type="component" value="Unassembled WGS sequence"/>
</dbReference>
<keyword evidence="6" id="KW-0472">Membrane</keyword>
<keyword evidence="6" id="KW-1133">Transmembrane helix</keyword>
<proteinExistence type="predicted"/>
<feature type="transmembrane region" description="Helical" evidence="6">
    <location>
        <begin position="283"/>
        <end position="303"/>
    </location>
</feature>
<dbReference type="EMBL" id="KZ680210">
    <property type="protein sequence ID" value="PTB68108.1"/>
    <property type="molecule type" value="Genomic_DNA"/>
</dbReference>
<dbReference type="AlphaFoldDB" id="A0A2T4BFS4"/>
<protein>
    <recommendedName>
        <fullName evidence="2">Inclusion body clearance protein IML2</fullName>
    </recommendedName>
    <alternativeName>
        <fullName evidence="3">Inclusion body clearance protein iml2</fullName>
    </alternativeName>
</protein>
<dbReference type="PANTHER" id="PTHR31859">
    <property type="entry name" value="TETRATRICOPEPTIDE REPEAT PROTEIN 39 FAMILY MEMBER"/>
    <property type="match status" value="1"/>
</dbReference>
<dbReference type="InterPro" id="IPR019412">
    <property type="entry name" value="IML2/TPR_39"/>
</dbReference>
<reference evidence="8" key="1">
    <citation type="submission" date="2016-07" db="EMBL/GenBank/DDBJ databases">
        <title>Multiple horizontal gene transfer events from other fungi enriched the ability of initially mycotrophic Trichoderma (Ascomycota) to feed on dead plant biomass.</title>
        <authorList>
            <consortium name="DOE Joint Genome Institute"/>
            <person name="Atanasova L."/>
            <person name="Chenthamara K."/>
            <person name="Zhang J."/>
            <person name="Grujic M."/>
            <person name="Henrissat B."/>
            <person name="Kuo A."/>
            <person name="Aerts A."/>
            <person name="Salamov A."/>
            <person name="Lipzen A."/>
            <person name="Labutti K."/>
            <person name="Barry K."/>
            <person name="Miao Y."/>
            <person name="Rahimi M.J."/>
            <person name="Shen Q."/>
            <person name="Grigoriev I.V."/>
            <person name="Kubicek C.P."/>
            <person name="Druzhinina I.S."/>
        </authorList>
    </citation>
    <scope>NUCLEOTIDE SEQUENCE [LARGE SCALE GENOMIC DNA]</scope>
    <source>
        <strain evidence="8">TUCIM 6016</strain>
    </source>
</reference>
<name>A0A2T4BFS4_9HYPO</name>
<comment type="subunit">
    <text evidence="1">Interacts with lipid droplet proteins.</text>
</comment>
<dbReference type="GO" id="GO:0005741">
    <property type="term" value="C:mitochondrial outer membrane"/>
    <property type="evidence" value="ECO:0007669"/>
    <property type="project" value="TreeGrafter"/>
</dbReference>
<feature type="region of interest" description="Disordered" evidence="5">
    <location>
        <begin position="1"/>
        <end position="25"/>
    </location>
</feature>
<comment type="function">
    <text evidence="4">Inclusion body (IB) resident protein that interacts strongly with lipid droplet (LD) proteins. Involved in LD-mediated IB clearing after protein folding stress, probably by enabling access to the IBs of an LD-stored soluble sterol derivative that acts as a chaperone in inclusion clearing.</text>
</comment>
<evidence type="ECO:0000256" key="4">
    <source>
        <dbReference type="ARBA" id="ARBA00043897"/>
    </source>
</evidence>
<dbReference type="GeneID" id="36604990"/>
<dbReference type="OrthoDB" id="2154985at2759"/>
<gene>
    <name evidence="7" type="ORF">BBK36DRAFT_1194916</name>
</gene>
<sequence length="668" mass="74977">MSRLTGWFRSGAKPGSGAESPSPMDSIAKEKENLVEAMKWVELIMNDDIDGAWEKLQLGDSSFHEMGSAVAFFMRSVLGFEKQVMTEATARLNDCENRAWADLKRAQKHGPAYNGSQLYPPGTEYELIIAETQLMGAVVGVLHESLVEAMRSFYKLRKAFLTLDAIVASEAKIFGKSPAGSSRTSLADALPVSQLERLNLGKLEGASKESLRSKDSDLSSDLELGNPVDKFIHSGANMCFGVLLLILSLIPPAFSRILSVVGFHGDRSRAVKMLWKSAVHSNINGAVAGMMLLVFYNGLLGAADILPDQKDYDDDAEAVGPPIEKCEKLLADMRARYPDSRLWRVEESRMLANERKLTEALELLKTGKESKMKQVAALNNFELSLDGMFSYEWELMRDSFLKCLEVNDWSPSMYYYMAGCASVELYRDAFHAGDKDEARRQKTKTEEFFRKAPTVIGKKRLMARQLPLETFLQRKIQKWEDRAKALGVDLADAIGSSPALEMCYVWNGQKRMGPEQLEKGLDYLSWERCTASKEVIAKIQEEKDEMGVWAVSRASLLRGAGKLDEARTLLQDKILAHDKSVFKGTMKDDYVMPAAVYELGAIAWTECCNPPEGEKEQVLEYRRQKMLECEEQINKVKVWEAYVLDARIGMRATSGLETLAWFKKKNGW</sequence>
<dbReference type="Pfam" id="PF10300">
    <property type="entry name" value="Iml2-TPR_39"/>
    <property type="match status" value="1"/>
</dbReference>
<dbReference type="GO" id="GO:0005634">
    <property type="term" value="C:nucleus"/>
    <property type="evidence" value="ECO:0007669"/>
    <property type="project" value="TreeGrafter"/>
</dbReference>
<evidence type="ECO:0000313" key="8">
    <source>
        <dbReference type="Proteomes" id="UP000241546"/>
    </source>
</evidence>
<dbReference type="RefSeq" id="XP_024751428.1">
    <property type="nucleotide sequence ID" value="XM_024896872.1"/>
</dbReference>
<keyword evidence="6" id="KW-0812">Transmembrane</keyword>